<proteinExistence type="inferred from homology"/>
<keyword evidence="6 11" id="KW-0798">TonB box</keyword>
<dbReference type="InterPro" id="IPR039426">
    <property type="entry name" value="TonB-dep_rcpt-like"/>
</dbReference>
<keyword evidence="2 10" id="KW-0813">Transport</keyword>
<evidence type="ECO:0000259" key="12">
    <source>
        <dbReference type="Pfam" id="PF00593"/>
    </source>
</evidence>
<feature type="domain" description="TonB-dependent receptor-like beta-barrel" evidence="12">
    <location>
        <begin position="251"/>
        <end position="674"/>
    </location>
</feature>
<keyword evidence="5" id="KW-0732">Signal</keyword>
<accession>A0A4V1M6C2</accession>
<evidence type="ECO:0000256" key="1">
    <source>
        <dbReference type="ARBA" id="ARBA00004571"/>
    </source>
</evidence>
<evidence type="ECO:0000256" key="8">
    <source>
        <dbReference type="ARBA" id="ARBA00023170"/>
    </source>
</evidence>
<dbReference type="CDD" id="cd01347">
    <property type="entry name" value="ligand_gated_channel"/>
    <property type="match status" value="1"/>
</dbReference>
<evidence type="ECO:0000256" key="2">
    <source>
        <dbReference type="ARBA" id="ARBA00022448"/>
    </source>
</evidence>
<dbReference type="PROSITE" id="PS52016">
    <property type="entry name" value="TONB_DEPENDENT_REC_3"/>
    <property type="match status" value="1"/>
</dbReference>
<evidence type="ECO:0000256" key="4">
    <source>
        <dbReference type="ARBA" id="ARBA00022692"/>
    </source>
</evidence>
<dbReference type="InterPro" id="IPR000531">
    <property type="entry name" value="Beta-barrel_TonB"/>
</dbReference>
<evidence type="ECO:0000256" key="11">
    <source>
        <dbReference type="RuleBase" id="RU003357"/>
    </source>
</evidence>
<evidence type="ECO:0000313" key="15">
    <source>
        <dbReference type="Proteomes" id="UP000290218"/>
    </source>
</evidence>
<dbReference type="GO" id="GO:0044718">
    <property type="term" value="P:siderophore transmembrane transport"/>
    <property type="evidence" value="ECO:0007669"/>
    <property type="project" value="TreeGrafter"/>
</dbReference>
<comment type="subcellular location">
    <subcellularLocation>
        <location evidence="1 10">Cell outer membrane</location>
        <topology evidence="1 10">Multi-pass membrane protein</topology>
    </subcellularLocation>
</comment>
<evidence type="ECO:0000256" key="3">
    <source>
        <dbReference type="ARBA" id="ARBA00022452"/>
    </source>
</evidence>
<dbReference type="Proteomes" id="UP000290218">
    <property type="component" value="Unassembled WGS sequence"/>
</dbReference>
<sequence length="705" mass="76254">MPFSRRRLPFGFLVPAPRPVFLRLLFLLWPACLGLNAQTIALPTVVVSASRTAEAPEQVPFSVTALSGEQFRANPASSADGALRSVPGFSLFRRSDSLSANPTAQGVSLRGLGPSGASRSLVLLDGVPLNDPFGGWVAWSKVPRESLAAAEVVRGGGATAWGNAALGGIVQLLTESPGAAHGRLAAAYGSFATHNTEIAVSQPLGTGTLQLLGRDFASDGFTLVAPEDRGPIDHPAASEHRWLSGRWRQEIAGGAAFTLTARTYDENRNNGTPYQRNASQEDFVSVALAGATGSTFAWDAVAYAQDQSFASTFSSVNAARTAETPASDQFAVPAEAFGAAWTGTWKRDQARTSAGFDWRRVRGETREHFTFSAGAFTRERVAGGTQEMAGLFFLHERALAPELRTTFGGRLDAWRETDGHRRETERATGNMLRDDRYADRDGVELSPSAGLVWQPAAGWRVRAAAQQAFRRPTLNELYRPFRVGNVITEANAALETERATTAEFGIEHTRDALSLGATAFWNDLREAVGNVTLFRGPGSFPIVGFVPADGLGRQRLNLERTRVQGLELSARWTPHATLSLTADYLYNDAKVRAASVAPGLVGKRLAQVPRHVATFGAAWRPAQSFTLTPRVRFLGQQFEDDENLQRLGAALVVDLGVSYRLNERLELYLNAENLTDERIETGRSADGLFNTGSPRLVLGGLRFAW</sequence>
<dbReference type="SUPFAM" id="SSF56935">
    <property type="entry name" value="Porins"/>
    <property type="match status" value="1"/>
</dbReference>
<dbReference type="PANTHER" id="PTHR30069">
    <property type="entry name" value="TONB-DEPENDENT OUTER MEMBRANE RECEPTOR"/>
    <property type="match status" value="1"/>
</dbReference>
<dbReference type="PANTHER" id="PTHR30069:SF29">
    <property type="entry name" value="HEMOGLOBIN AND HEMOGLOBIN-HAPTOGLOBIN-BINDING PROTEIN 1-RELATED"/>
    <property type="match status" value="1"/>
</dbReference>
<dbReference type="Gene3D" id="2.40.170.20">
    <property type="entry name" value="TonB-dependent receptor, beta-barrel domain"/>
    <property type="match status" value="1"/>
</dbReference>
<dbReference type="GO" id="GO:0009279">
    <property type="term" value="C:cell outer membrane"/>
    <property type="evidence" value="ECO:0007669"/>
    <property type="project" value="UniProtKB-SubCell"/>
</dbReference>
<evidence type="ECO:0000313" key="14">
    <source>
        <dbReference type="EMBL" id="RXK54889.1"/>
    </source>
</evidence>
<comment type="caution">
    <text evidence="14">The sequence shown here is derived from an EMBL/GenBank/DDBJ whole genome shotgun (WGS) entry which is preliminary data.</text>
</comment>
<keyword evidence="8 14" id="KW-0675">Receptor</keyword>
<keyword evidence="9 10" id="KW-0998">Cell outer membrane</keyword>
<dbReference type="Pfam" id="PF07715">
    <property type="entry name" value="Plug"/>
    <property type="match status" value="1"/>
</dbReference>
<dbReference type="InterPro" id="IPR012910">
    <property type="entry name" value="Plug_dom"/>
</dbReference>
<keyword evidence="3 10" id="KW-1134">Transmembrane beta strand</keyword>
<keyword evidence="7 10" id="KW-0472">Membrane</keyword>
<keyword evidence="4 10" id="KW-0812">Transmembrane</keyword>
<evidence type="ECO:0000256" key="7">
    <source>
        <dbReference type="ARBA" id="ARBA00023136"/>
    </source>
</evidence>
<evidence type="ECO:0000256" key="10">
    <source>
        <dbReference type="PROSITE-ProRule" id="PRU01360"/>
    </source>
</evidence>
<comment type="similarity">
    <text evidence="10 11">Belongs to the TonB-dependent receptor family.</text>
</comment>
<dbReference type="OrthoDB" id="7374174at2"/>
<dbReference type="GO" id="GO:0015344">
    <property type="term" value="F:siderophore uptake transmembrane transporter activity"/>
    <property type="evidence" value="ECO:0007669"/>
    <property type="project" value="TreeGrafter"/>
</dbReference>
<dbReference type="Pfam" id="PF00593">
    <property type="entry name" value="TonB_dep_Rec_b-barrel"/>
    <property type="match status" value="1"/>
</dbReference>
<evidence type="ECO:0000256" key="9">
    <source>
        <dbReference type="ARBA" id="ARBA00023237"/>
    </source>
</evidence>
<dbReference type="EMBL" id="SDHX01000001">
    <property type="protein sequence ID" value="RXK54889.1"/>
    <property type="molecule type" value="Genomic_DNA"/>
</dbReference>
<feature type="domain" description="TonB-dependent receptor plug" evidence="13">
    <location>
        <begin position="57"/>
        <end position="169"/>
    </location>
</feature>
<organism evidence="14 15">
    <name type="scientific">Oleiharenicola lentus</name>
    <dbReference type="NCBI Taxonomy" id="2508720"/>
    <lineage>
        <taxon>Bacteria</taxon>
        <taxon>Pseudomonadati</taxon>
        <taxon>Verrucomicrobiota</taxon>
        <taxon>Opitutia</taxon>
        <taxon>Opitutales</taxon>
        <taxon>Opitutaceae</taxon>
        <taxon>Oleiharenicola</taxon>
    </lineage>
</organism>
<protein>
    <submittedName>
        <fullName evidence="14">TonB-dependent receptor</fullName>
    </submittedName>
</protein>
<dbReference type="InterPro" id="IPR037066">
    <property type="entry name" value="Plug_dom_sf"/>
</dbReference>
<dbReference type="InterPro" id="IPR036942">
    <property type="entry name" value="Beta-barrel_TonB_sf"/>
</dbReference>
<reference evidence="14 15" key="1">
    <citation type="submission" date="2019-01" db="EMBL/GenBank/DDBJ databases">
        <title>Lacunisphaera sp. strain TWA-58.</title>
        <authorList>
            <person name="Chen W.-M."/>
        </authorList>
    </citation>
    <scope>NUCLEOTIDE SEQUENCE [LARGE SCALE GENOMIC DNA]</scope>
    <source>
        <strain evidence="14 15">TWA-58</strain>
    </source>
</reference>
<keyword evidence="15" id="KW-1185">Reference proteome</keyword>
<evidence type="ECO:0000259" key="13">
    <source>
        <dbReference type="Pfam" id="PF07715"/>
    </source>
</evidence>
<dbReference type="AlphaFoldDB" id="A0A4V1M6C2"/>
<evidence type="ECO:0000256" key="6">
    <source>
        <dbReference type="ARBA" id="ARBA00023077"/>
    </source>
</evidence>
<dbReference type="Gene3D" id="2.170.130.10">
    <property type="entry name" value="TonB-dependent receptor, plug domain"/>
    <property type="match status" value="1"/>
</dbReference>
<name>A0A4V1M6C2_9BACT</name>
<evidence type="ECO:0000256" key="5">
    <source>
        <dbReference type="ARBA" id="ARBA00022729"/>
    </source>
</evidence>
<gene>
    <name evidence="14" type="ORF">ESB00_03055</name>
</gene>